<accession>M1UF81</accession>
<feature type="binding site" evidence="7">
    <location>
        <position position="79"/>
    </location>
    <ligand>
        <name>ATP</name>
        <dbReference type="ChEBI" id="CHEBI:30616"/>
    </ligand>
</feature>
<feature type="binding site" evidence="7">
    <location>
        <position position="68"/>
    </location>
    <ligand>
        <name>Mg(2+)</name>
        <dbReference type="ChEBI" id="CHEBI:18420"/>
    </ligand>
</feature>
<proteinExistence type="inferred from homology"/>
<evidence type="ECO:0000313" key="11">
    <source>
        <dbReference type="Proteomes" id="UP000011760"/>
    </source>
</evidence>
<keyword evidence="5 7" id="KW-0067">ATP-binding</keyword>
<comment type="miscellaneous">
    <text evidence="7">The reaction mechanism probably proceeds via the activation of Pup by phosphorylation of its C-terminal glutamate, which is then subject to nucleophilic attack by the substrate lysine, resulting in an isopeptide bond and the release of phosphate as a good leaving group.</text>
</comment>
<dbReference type="InterPro" id="IPR022279">
    <property type="entry name" value="Pup_ligase"/>
</dbReference>
<organism evidence="10 11">
    <name type="scientific">Corynebacterium callunae DSM 20147</name>
    <dbReference type="NCBI Taxonomy" id="1121353"/>
    <lineage>
        <taxon>Bacteria</taxon>
        <taxon>Bacillati</taxon>
        <taxon>Actinomycetota</taxon>
        <taxon>Actinomycetes</taxon>
        <taxon>Mycobacteriales</taxon>
        <taxon>Corynebacteriaceae</taxon>
        <taxon>Corynebacterium</taxon>
    </lineage>
</organism>
<evidence type="ECO:0000256" key="5">
    <source>
        <dbReference type="ARBA" id="ARBA00022840"/>
    </source>
</evidence>
<dbReference type="GO" id="GO:0019787">
    <property type="term" value="F:ubiquitin-like protein transferase activity"/>
    <property type="evidence" value="ECO:0007669"/>
    <property type="project" value="UniProtKB-UniRule"/>
</dbReference>
<keyword evidence="4 7" id="KW-0833">Ubl conjugation pathway</keyword>
<comment type="catalytic activity">
    <reaction evidence="7">
        <text>ATP + [prokaryotic ubiquitin-like protein]-L-glutamate + [protein]-L-lysine = ADP + phosphate + N(6)-([prokaryotic ubiquitin-like protein]-gamma-L-glutamyl)-[protein]-L-lysine.</text>
        <dbReference type="EC" id="6.3.1.19"/>
    </reaction>
</comment>
<dbReference type="GO" id="GO:0000287">
    <property type="term" value="F:magnesium ion binding"/>
    <property type="evidence" value="ECO:0007669"/>
    <property type="project" value="UniProtKB-UniRule"/>
</dbReference>
<dbReference type="HOGENOM" id="CLU_040524_0_1_11"/>
<dbReference type="PANTHER" id="PTHR42307">
    <property type="entry name" value="PUP DEAMIDASE/DEPUPYLASE"/>
    <property type="match status" value="1"/>
</dbReference>
<keyword evidence="11" id="KW-1185">Reference proteome</keyword>
<keyword evidence="1 7" id="KW-0436">Ligase</keyword>
<comment type="function">
    <text evidence="7">Catalyzes the covalent attachment of the prokaryotic ubiquitin-like protein modifier Pup to the proteasomal substrate proteins, thereby targeting them for proteasomal degradation. This tagging system is termed pupylation. The ligation reaction involves the side-chain carboxylate of the C-terminal glutamate of Pup and the side-chain amino group of a substrate lysine.</text>
</comment>
<feature type="binding site" evidence="7">
    <location>
        <position position="66"/>
    </location>
    <ligand>
        <name>ATP</name>
        <dbReference type="ChEBI" id="CHEBI:30616"/>
    </ligand>
</feature>
<dbReference type="AlphaFoldDB" id="M1UF81"/>
<dbReference type="GO" id="GO:0010498">
    <property type="term" value="P:proteasomal protein catabolic process"/>
    <property type="evidence" value="ECO:0007669"/>
    <property type="project" value="UniProtKB-UniRule"/>
</dbReference>
<dbReference type="UniPathway" id="UPA00997"/>
<feature type="active site" description="Proton acceptor" evidence="7 9">
    <location>
        <position position="70"/>
    </location>
</feature>
<dbReference type="EC" id="6.3.1.19" evidence="7 8"/>
<name>M1UF81_9CORY</name>
<keyword evidence="6 7" id="KW-0460">Magnesium</keyword>
<dbReference type="KEGG" id="ccn:H924_06855"/>
<dbReference type="HAMAP" id="MF_02111">
    <property type="entry name" value="Pup_ligase"/>
    <property type="match status" value="1"/>
</dbReference>
<dbReference type="PANTHER" id="PTHR42307:SF3">
    <property type="entry name" value="PUP--PROTEIN LIGASE"/>
    <property type="match status" value="1"/>
</dbReference>
<feature type="binding site" evidence="7">
    <location>
        <position position="76"/>
    </location>
    <ligand>
        <name>Mg(2+)</name>
        <dbReference type="ChEBI" id="CHEBI:18420"/>
    </ligand>
</feature>
<protein>
    <recommendedName>
        <fullName evidence="7 8">Pup--protein ligase</fullName>
        <ecNumber evidence="7 8">6.3.1.19</ecNumber>
    </recommendedName>
    <alternativeName>
        <fullName evidence="7">Proteasome accessory factor A</fullName>
    </alternativeName>
    <alternativeName>
        <fullName evidence="7">Pup-conjugating enzyme</fullName>
    </alternativeName>
</protein>
<dbReference type="GO" id="GO:0016879">
    <property type="term" value="F:ligase activity, forming carbon-nitrogen bonds"/>
    <property type="evidence" value="ECO:0007669"/>
    <property type="project" value="UniProtKB-UniRule"/>
</dbReference>
<evidence type="ECO:0000256" key="9">
    <source>
        <dbReference type="PIRSR" id="PIRSR018077-1"/>
    </source>
</evidence>
<evidence type="ECO:0000256" key="2">
    <source>
        <dbReference type="ARBA" id="ARBA00022723"/>
    </source>
</evidence>
<dbReference type="UniPathway" id="UPA00998"/>
<comment type="similarity">
    <text evidence="7">Belongs to the Pup ligase/Pup deamidase family. Pup-conjugating enzyme subfamily.</text>
</comment>
<evidence type="ECO:0000256" key="6">
    <source>
        <dbReference type="ARBA" id="ARBA00022842"/>
    </source>
</evidence>
<sequence>MSDVDTASTKPEVYTRRIMGVETEFGITCTDGEARRLRPDEIARIMFRPVVDKYASSNIFISNGSRLYLDVGSHPEYATAECDNLTQLINYEKAGDVIADRMAVAAEQTLEKEGIGGQVYLFKNNVDSVGNSYGCHENYLVGRGMPLKSLGRRLMPFLITRQLICGAGRIYHPNPLHKGEAFPLGFCISQRADHVWEGVSSATTRSRPIINTRDEPHADSHTYRRLHVIVGDANMAEPTIALKMGSTLLVLEMIEAEFGLPNLELANDIASIREVSRDFTGSTPLALKDGSTITALEIQQLVFSYAQKWLEVRPEPEFSGTSNAEMAQVIDLWGRMLEAIKTQDFSAVDTEIDWVIKKKLIERYQQRGGMELGDPRLAQIDLTYHDIRPGRGLFSLLQSKGLIKRWTTDEAIELAVVQAPATTRAHLRGQILATADKLGAAVTIDWMRHKVNRPEPQLVELSDPFEVHNAEVEQLIAYMEENAEFYRN</sequence>
<comment type="pathway">
    <text evidence="7">Protein modification; protein pupylation.</text>
</comment>
<evidence type="ECO:0000256" key="8">
    <source>
        <dbReference type="NCBIfam" id="TIGR03686"/>
    </source>
</evidence>
<gene>
    <name evidence="7" type="primary">pafA</name>
    <name evidence="10" type="ORF">H924_06855</name>
</gene>
<reference evidence="10 11" key="1">
    <citation type="submission" date="2013-02" db="EMBL/GenBank/DDBJ databases">
        <title>The complete genome sequence of Corynebacterium callunae DSM 20147.</title>
        <authorList>
            <person name="Ruckert C."/>
            <person name="Albersmeier A."/>
            <person name="Kalinowski J."/>
        </authorList>
    </citation>
    <scope>NUCLEOTIDE SEQUENCE [LARGE SCALE GENOMIC DNA]</scope>
    <source>
        <strain evidence="10 11">DSM 20147</strain>
    </source>
</reference>
<dbReference type="GO" id="GO:0005524">
    <property type="term" value="F:ATP binding"/>
    <property type="evidence" value="ECO:0007669"/>
    <property type="project" value="UniProtKB-UniRule"/>
</dbReference>
<dbReference type="PIRSF" id="PIRSF018077">
    <property type="entry name" value="UCP018077"/>
    <property type="match status" value="1"/>
</dbReference>
<dbReference type="STRING" id="1121353.H924_06855"/>
<dbReference type="eggNOG" id="COG0638">
    <property type="taxonomic scope" value="Bacteria"/>
</dbReference>
<evidence type="ECO:0000256" key="7">
    <source>
        <dbReference type="HAMAP-Rule" id="MF_02111"/>
    </source>
</evidence>
<comment type="pathway">
    <text evidence="7">Protein degradation; proteasomal Pup-dependent pathway.</text>
</comment>
<dbReference type="Pfam" id="PF03136">
    <property type="entry name" value="Pup_ligase"/>
    <property type="match status" value="1"/>
</dbReference>
<feature type="binding site" evidence="7">
    <location>
        <position position="22"/>
    </location>
    <ligand>
        <name>Mg(2+)</name>
        <dbReference type="ChEBI" id="CHEBI:18420"/>
    </ligand>
</feature>
<dbReference type="NCBIfam" id="TIGR03686">
    <property type="entry name" value="pupylate_PafA"/>
    <property type="match status" value="1"/>
</dbReference>
<dbReference type="InterPro" id="IPR004347">
    <property type="entry name" value="Pup_ligase/deamidase"/>
</dbReference>
<dbReference type="Proteomes" id="UP000011760">
    <property type="component" value="Chromosome"/>
</dbReference>
<evidence type="ECO:0000256" key="1">
    <source>
        <dbReference type="ARBA" id="ARBA00022598"/>
    </source>
</evidence>
<dbReference type="EMBL" id="CP004354">
    <property type="protein sequence ID" value="AGG66815.1"/>
    <property type="molecule type" value="Genomic_DNA"/>
</dbReference>
<dbReference type="GO" id="GO:0070490">
    <property type="term" value="P:protein pupylation"/>
    <property type="evidence" value="ECO:0007669"/>
    <property type="project" value="UniProtKB-UniRule"/>
</dbReference>
<evidence type="ECO:0000313" key="10">
    <source>
        <dbReference type="EMBL" id="AGG66815.1"/>
    </source>
</evidence>
<dbReference type="GO" id="GO:0019941">
    <property type="term" value="P:modification-dependent protein catabolic process"/>
    <property type="evidence" value="ECO:0007669"/>
    <property type="project" value="UniProtKB-UniRule"/>
</dbReference>
<evidence type="ECO:0000256" key="3">
    <source>
        <dbReference type="ARBA" id="ARBA00022741"/>
    </source>
</evidence>
<keyword evidence="2 7" id="KW-0479">Metal-binding</keyword>
<feature type="binding site" evidence="7">
    <location>
        <position position="446"/>
    </location>
    <ligand>
        <name>ATP</name>
        <dbReference type="ChEBI" id="CHEBI:30616"/>
    </ligand>
</feature>
<keyword evidence="3 7" id="KW-0547">Nucleotide-binding</keyword>
<evidence type="ECO:0000256" key="4">
    <source>
        <dbReference type="ARBA" id="ARBA00022786"/>
    </source>
</evidence>
<dbReference type="PATRIC" id="fig|1121353.3.peg.1397"/>